<evidence type="ECO:0000313" key="3">
    <source>
        <dbReference type="Proteomes" id="UP001148838"/>
    </source>
</evidence>
<dbReference type="EMBL" id="JAJSOF020000033">
    <property type="protein sequence ID" value="KAJ4429405.1"/>
    <property type="molecule type" value="Genomic_DNA"/>
</dbReference>
<name>A0ABQ8S6M5_PERAM</name>
<feature type="compositionally biased region" description="Basic residues" evidence="1">
    <location>
        <begin position="138"/>
        <end position="148"/>
    </location>
</feature>
<proteinExistence type="predicted"/>
<reference evidence="2 3" key="1">
    <citation type="journal article" date="2022" name="Allergy">
        <title>Genome assembly and annotation of Periplaneta americana reveal a comprehensive cockroach allergen profile.</title>
        <authorList>
            <person name="Wang L."/>
            <person name="Xiong Q."/>
            <person name="Saelim N."/>
            <person name="Wang L."/>
            <person name="Nong W."/>
            <person name="Wan A.T."/>
            <person name="Shi M."/>
            <person name="Liu X."/>
            <person name="Cao Q."/>
            <person name="Hui J.H.L."/>
            <person name="Sookrung N."/>
            <person name="Leung T.F."/>
            <person name="Tungtrongchitr A."/>
            <person name="Tsui S.K.W."/>
        </authorList>
    </citation>
    <scope>NUCLEOTIDE SEQUENCE [LARGE SCALE GENOMIC DNA]</scope>
    <source>
        <strain evidence="2">PWHHKU_190912</strain>
    </source>
</reference>
<sequence length="278" mass="32074">MSPGSSTESYPAFARIGLRENPGKNLNQVTCPDRDSNPGHLVSQPDALTVTPQFLSLESEPYYLPETDLRKVFPHYVAVDRQSQIATDNTYYTRSVLPTRFLKIRCEAVQKPLNCYIVNVKLYYFAANTHSLTLHYTTRTHPHRKQNKRRQDQQRPVLRMTHKRSKPAHLNAIDLGRDRTRNLERRKPALYQLRYRDLKVICDNRQATNFECTLTPCDLNCGFLLTNSDVYYANQDFRYNSCKVDLNNFEGKIVPEPGIEPGTFGLTYQRSVSVRVPG</sequence>
<dbReference type="Proteomes" id="UP001148838">
    <property type="component" value="Unassembled WGS sequence"/>
</dbReference>
<keyword evidence="3" id="KW-1185">Reference proteome</keyword>
<evidence type="ECO:0000256" key="1">
    <source>
        <dbReference type="SAM" id="MobiDB-lite"/>
    </source>
</evidence>
<organism evidence="2 3">
    <name type="scientific">Periplaneta americana</name>
    <name type="common">American cockroach</name>
    <name type="synonym">Blatta americana</name>
    <dbReference type="NCBI Taxonomy" id="6978"/>
    <lineage>
        <taxon>Eukaryota</taxon>
        <taxon>Metazoa</taxon>
        <taxon>Ecdysozoa</taxon>
        <taxon>Arthropoda</taxon>
        <taxon>Hexapoda</taxon>
        <taxon>Insecta</taxon>
        <taxon>Pterygota</taxon>
        <taxon>Neoptera</taxon>
        <taxon>Polyneoptera</taxon>
        <taxon>Dictyoptera</taxon>
        <taxon>Blattodea</taxon>
        <taxon>Blattoidea</taxon>
        <taxon>Blattidae</taxon>
        <taxon>Blattinae</taxon>
        <taxon>Periplaneta</taxon>
    </lineage>
</organism>
<feature type="region of interest" description="Disordered" evidence="1">
    <location>
        <begin position="138"/>
        <end position="157"/>
    </location>
</feature>
<evidence type="ECO:0000313" key="2">
    <source>
        <dbReference type="EMBL" id="KAJ4429405.1"/>
    </source>
</evidence>
<comment type="caution">
    <text evidence="2">The sequence shown here is derived from an EMBL/GenBank/DDBJ whole genome shotgun (WGS) entry which is preliminary data.</text>
</comment>
<gene>
    <name evidence="2" type="ORF">ANN_21562</name>
</gene>
<accession>A0ABQ8S6M5</accession>
<protein>
    <submittedName>
        <fullName evidence="2">Uncharacterized protein</fullName>
    </submittedName>
</protein>